<proteinExistence type="predicted"/>
<dbReference type="InterPro" id="IPR037257">
    <property type="entry name" value="T2SS_E_N_sf"/>
</dbReference>
<dbReference type="KEGG" id="hbs:IPV69_08215"/>
<dbReference type="RefSeq" id="WP_206294560.1">
    <property type="nucleotide sequence ID" value="NZ_CP063458.1"/>
</dbReference>
<organism evidence="2 3">
    <name type="scientific">Humisphaera borealis</name>
    <dbReference type="NCBI Taxonomy" id="2807512"/>
    <lineage>
        <taxon>Bacteria</taxon>
        <taxon>Pseudomonadati</taxon>
        <taxon>Planctomycetota</taxon>
        <taxon>Phycisphaerae</taxon>
        <taxon>Tepidisphaerales</taxon>
        <taxon>Tepidisphaeraceae</taxon>
        <taxon>Humisphaera</taxon>
    </lineage>
</organism>
<reference evidence="2 3" key="1">
    <citation type="submission" date="2020-10" db="EMBL/GenBank/DDBJ databases">
        <title>Wide distribution of Phycisphaera-like planctomycetes from WD2101 soil group in peatlands and genome analysis of the first cultivated representative.</title>
        <authorList>
            <person name="Dedysh S.N."/>
            <person name="Beletsky A.V."/>
            <person name="Ivanova A."/>
            <person name="Kulichevskaya I.S."/>
            <person name="Suzina N.E."/>
            <person name="Philippov D.A."/>
            <person name="Rakitin A.L."/>
            <person name="Mardanov A.V."/>
            <person name="Ravin N.V."/>
        </authorList>
    </citation>
    <scope>NUCLEOTIDE SEQUENCE [LARGE SCALE GENOMIC DNA]</scope>
    <source>
        <strain evidence="2 3">M1803</strain>
    </source>
</reference>
<protein>
    <recommendedName>
        <fullName evidence="1">Type II secretion system protein GspE N-terminal domain-containing protein</fullName>
    </recommendedName>
</protein>
<dbReference type="Proteomes" id="UP000593765">
    <property type="component" value="Chromosome"/>
</dbReference>
<gene>
    <name evidence="2" type="ORF">IPV69_08215</name>
</gene>
<feature type="domain" description="Type II secretion system protein GspE N-terminal" evidence="1">
    <location>
        <begin position="77"/>
        <end position="157"/>
    </location>
</feature>
<dbReference type="Gene3D" id="3.30.300.160">
    <property type="entry name" value="Type II secretion system, protein E, N-terminal domain"/>
    <property type="match status" value="1"/>
</dbReference>
<dbReference type="EMBL" id="CP063458">
    <property type="protein sequence ID" value="QOV91325.1"/>
    <property type="molecule type" value="Genomic_DNA"/>
</dbReference>
<dbReference type="AlphaFoldDB" id="A0A7M2X0W1"/>
<evidence type="ECO:0000313" key="2">
    <source>
        <dbReference type="EMBL" id="QOV91325.1"/>
    </source>
</evidence>
<name>A0A7M2X0W1_9BACT</name>
<dbReference type="SUPFAM" id="SSF160246">
    <property type="entry name" value="EspE N-terminal domain-like"/>
    <property type="match status" value="1"/>
</dbReference>
<sequence>MTADHKIPSTASLLDPRGDRFGEFLSRFVSISRHDVYEVLEEQSGTRRKFGQIALQLGLCEPVHVWQAWSAQLLGRTPRVNLSEFGIDSQATADVPAWLAAALGVVPVRSMEDRLVIAASDGTLARATEILTAQTTKPISFVLAEKQQVEDAIARYYTYIPLRTDFQSKTMGCVSKRCGHKCLGEACPARQKLANRAAAMAVA</sequence>
<evidence type="ECO:0000259" key="1">
    <source>
        <dbReference type="Pfam" id="PF05157"/>
    </source>
</evidence>
<dbReference type="Pfam" id="PF05157">
    <property type="entry name" value="MshEN"/>
    <property type="match status" value="1"/>
</dbReference>
<dbReference type="InterPro" id="IPR007831">
    <property type="entry name" value="T2SS_GspE_N"/>
</dbReference>
<accession>A0A7M2X0W1</accession>
<keyword evidence="3" id="KW-1185">Reference proteome</keyword>
<evidence type="ECO:0000313" key="3">
    <source>
        <dbReference type="Proteomes" id="UP000593765"/>
    </source>
</evidence>